<feature type="region of interest" description="Disordered" evidence="1">
    <location>
        <begin position="131"/>
        <end position="222"/>
    </location>
</feature>
<dbReference type="GeneID" id="36595995"/>
<dbReference type="RefSeq" id="XP_024732214.1">
    <property type="nucleotide sequence ID" value="XM_024887919.1"/>
</dbReference>
<keyword evidence="3" id="KW-1185">Reference proteome</keyword>
<reference evidence="2 3" key="1">
    <citation type="submission" date="2016-04" db="EMBL/GenBank/DDBJ databases">
        <title>A degradative enzymes factory behind the ericoid mycorrhizal symbiosis.</title>
        <authorList>
            <consortium name="DOE Joint Genome Institute"/>
            <person name="Martino E."/>
            <person name="Morin E."/>
            <person name="Grelet G."/>
            <person name="Kuo A."/>
            <person name="Kohler A."/>
            <person name="Daghino S."/>
            <person name="Barry K."/>
            <person name="Choi C."/>
            <person name="Cichocki N."/>
            <person name="Clum A."/>
            <person name="Copeland A."/>
            <person name="Hainaut M."/>
            <person name="Haridas S."/>
            <person name="Labutti K."/>
            <person name="Lindquist E."/>
            <person name="Lipzen A."/>
            <person name="Khouja H.-R."/>
            <person name="Murat C."/>
            <person name="Ohm R."/>
            <person name="Olson A."/>
            <person name="Spatafora J."/>
            <person name="Veneault-Fourrey C."/>
            <person name="Henrissat B."/>
            <person name="Grigoriev I."/>
            <person name="Martin F."/>
            <person name="Perotto S."/>
        </authorList>
    </citation>
    <scope>NUCLEOTIDE SEQUENCE [LARGE SCALE GENOMIC DNA]</scope>
    <source>
        <strain evidence="2 3">E</strain>
    </source>
</reference>
<feature type="compositionally biased region" description="Polar residues" evidence="1">
    <location>
        <begin position="189"/>
        <end position="201"/>
    </location>
</feature>
<dbReference type="AlphaFoldDB" id="A0A2J6SX08"/>
<protein>
    <submittedName>
        <fullName evidence="2">Uncharacterized protein</fullName>
    </submittedName>
</protein>
<organism evidence="2 3">
    <name type="scientific">Hyaloscypha bicolor E</name>
    <dbReference type="NCBI Taxonomy" id="1095630"/>
    <lineage>
        <taxon>Eukaryota</taxon>
        <taxon>Fungi</taxon>
        <taxon>Dikarya</taxon>
        <taxon>Ascomycota</taxon>
        <taxon>Pezizomycotina</taxon>
        <taxon>Leotiomycetes</taxon>
        <taxon>Helotiales</taxon>
        <taxon>Hyaloscyphaceae</taxon>
        <taxon>Hyaloscypha</taxon>
        <taxon>Hyaloscypha bicolor</taxon>
    </lineage>
</organism>
<feature type="compositionally biased region" description="Polar residues" evidence="1">
    <location>
        <begin position="56"/>
        <end position="68"/>
    </location>
</feature>
<feature type="compositionally biased region" description="Low complexity" evidence="1">
    <location>
        <begin position="169"/>
        <end position="178"/>
    </location>
</feature>
<evidence type="ECO:0000256" key="1">
    <source>
        <dbReference type="SAM" id="MobiDB-lite"/>
    </source>
</evidence>
<dbReference type="Proteomes" id="UP000235371">
    <property type="component" value="Unassembled WGS sequence"/>
</dbReference>
<evidence type="ECO:0000313" key="2">
    <source>
        <dbReference type="EMBL" id="PMD55310.1"/>
    </source>
</evidence>
<gene>
    <name evidence="2" type="ORF">K444DRAFT_697269</name>
</gene>
<dbReference type="EMBL" id="KZ613856">
    <property type="protein sequence ID" value="PMD55310.1"/>
    <property type="molecule type" value="Genomic_DNA"/>
</dbReference>
<feature type="compositionally biased region" description="Polar residues" evidence="1">
    <location>
        <begin position="131"/>
        <end position="160"/>
    </location>
</feature>
<name>A0A2J6SX08_9HELO</name>
<accession>A0A2J6SX08</accession>
<dbReference type="InParanoid" id="A0A2J6SX08"/>
<evidence type="ECO:0000313" key="3">
    <source>
        <dbReference type="Proteomes" id="UP000235371"/>
    </source>
</evidence>
<dbReference type="OrthoDB" id="10553368at2759"/>
<proteinExistence type="predicted"/>
<feature type="region of interest" description="Disordered" evidence="1">
    <location>
        <begin position="21"/>
        <end position="68"/>
    </location>
</feature>
<sequence>MSNFSQPSDFAAFRRYKQWESEHHHLESIQPQQIAGPQHPVSQARRPPLQRPSPTRPQTRQAPHQNPSELSILFQYLNELKKRVDDIYTVLRNLQTMSEETKTTLVENMERMHGNLERFEVFGRSILNKVSQSSNGSSAQPQASSNPLPFTQHPPQEQTSNPPPFNQYTSQQQTTSSQPHNQYGEGQDVAQNTSAFVASSGASQPSYVPPPPQVPDPYADQNYVDYNVFSEFLAGDS</sequence>